<dbReference type="OrthoDB" id="1340981at2"/>
<dbReference type="Pfam" id="PF13568">
    <property type="entry name" value="OMP_b-brl_2"/>
    <property type="match status" value="1"/>
</dbReference>
<sequence length="236" mass="25792">MKYVLLLAGSFLAVHAATAQKTEYSAHLVSGGMAYRGASAAATTSIDIPDIVGYKPSTLNAYGKRLGFSYGLAGQVQRLTKGGSLWGAQAGYEMLRSRVNIQYVFSESSADPKAEGHTNLNHQFITTHVFFGHRFAVSGLGLDLTGGPEVGFLQKVHEKGRATYNNDQAEITVDRARNVNTKADVRARLNLTAYYHRVGLALSYAHGLTNYRQHYLGGTNELYTQVLRAGLVYRLK</sequence>
<reference evidence="4" key="1">
    <citation type="submission" date="2017-06" db="EMBL/GenBank/DDBJ databases">
        <authorList>
            <person name="Varghese N."/>
            <person name="Submissions S."/>
        </authorList>
    </citation>
    <scope>NUCLEOTIDE SEQUENCE [LARGE SCALE GENOMIC DNA]</scope>
    <source>
        <strain evidence="4">DSM 11116</strain>
    </source>
</reference>
<dbReference type="InterPro" id="IPR025665">
    <property type="entry name" value="Beta-barrel_OMP_2"/>
</dbReference>
<gene>
    <name evidence="3" type="ORF">SAMN06265337_2487</name>
</gene>
<evidence type="ECO:0000313" key="4">
    <source>
        <dbReference type="Proteomes" id="UP000198131"/>
    </source>
</evidence>
<name>A0A212U944_9BACT</name>
<protein>
    <recommendedName>
        <fullName evidence="2">Outer membrane protein beta-barrel domain-containing protein</fullName>
    </recommendedName>
</protein>
<evidence type="ECO:0000313" key="3">
    <source>
        <dbReference type="EMBL" id="SNC74670.1"/>
    </source>
</evidence>
<dbReference type="EMBL" id="FYEW01000002">
    <property type="protein sequence ID" value="SNC74670.1"/>
    <property type="molecule type" value="Genomic_DNA"/>
</dbReference>
<dbReference type="Proteomes" id="UP000198131">
    <property type="component" value="Unassembled WGS sequence"/>
</dbReference>
<accession>A0A212U944</accession>
<feature type="chain" id="PRO_5012668286" description="Outer membrane protein beta-barrel domain-containing protein" evidence="1">
    <location>
        <begin position="17"/>
        <end position="236"/>
    </location>
</feature>
<feature type="signal peptide" evidence="1">
    <location>
        <begin position="1"/>
        <end position="16"/>
    </location>
</feature>
<organism evidence="3 4">
    <name type="scientific">Hymenobacter gelipurpurascens</name>
    <dbReference type="NCBI Taxonomy" id="89968"/>
    <lineage>
        <taxon>Bacteria</taxon>
        <taxon>Pseudomonadati</taxon>
        <taxon>Bacteroidota</taxon>
        <taxon>Cytophagia</taxon>
        <taxon>Cytophagales</taxon>
        <taxon>Hymenobacteraceae</taxon>
        <taxon>Hymenobacter</taxon>
    </lineage>
</organism>
<evidence type="ECO:0000256" key="1">
    <source>
        <dbReference type="SAM" id="SignalP"/>
    </source>
</evidence>
<keyword evidence="1" id="KW-0732">Signal</keyword>
<evidence type="ECO:0000259" key="2">
    <source>
        <dbReference type="Pfam" id="PF13568"/>
    </source>
</evidence>
<keyword evidence="4" id="KW-1185">Reference proteome</keyword>
<feature type="domain" description="Outer membrane protein beta-barrel" evidence="2">
    <location>
        <begin position="58"/>
        <end position="210"/>
    </location>
</feature>
<proteinExistence type="predicted"/>
<dbReference type="RefSeq" id="WP_088843843.1">
    <property type="nucleotide sequence ID" value="NZ_FYEW01000002.1"/>
</dbReference>
<dbReference type="AlphaFoldDB" id="A0A212U944"/>